<dbReference type="EMBL" id="LQYG01000061">
    <property type="protein sequence ID" value="KYC61974.1"/>
    <property type="molecule type" value="Genomic_DNA"/>
</dbReference>
<dbReference type="PATRIC" id="fig|1398.26.peg.3350"/>
<gene>
    <name evidence="1" type="ORF">B4098_3436</name>
</gene>
<evidence type="ECO:0000313" key="1">
    <source>
        <dbReference type="EMBL" id="KYC61974.1"/>
    </source>
</evidence>
<proteinExistence type="predicted"/>
<name>A0A150JZ20_HEYCO</name>
<dbReference type="AlphaFoldDB" id="A0A150JZ20"/>
<comment type="caution">
    <text evidence="1">The sequence shown here is derived from an EMBL/GenBank/DDBJ whole genome shotgun (WGS) entry which is preliminary data.</text>
</comment>
<protein>
    <submittedName>
        <fullName evidence="1">Uncharacterized protein</fullName>
    </submittedName>
</protein>
<organism evidence="1 2">
    <name type="scientific">Heyndrickxia coagulans</name>
    <name type="common">Weizmannia coagulans</name>
    <dbReference type="NCBI Taxonomy" id="1398"/>
    <lineage>
        <taxon>Bacteria</taxon>
        <taxon>Bacillati</taxon>
        <taxon>Bacillota</taxon>
        <taxon>Bacilli</taxon>
        <taxon>Bacillales</taxon>
        <taxon>Bacillaceae</taxon>
        <taxon>Heyndrickxia</taxon>
    </lineage>
</organism>
<sequence length="52" mass="6068">MANETEYWKLKCPQMWGGGKYDLNNPKIATTFPYLVHVSILLTYNSNLQDFI</sequence>
<reference evidence="1 2" key="1">
    <citation type="submission" date="2016-01" db="EMBL/GenBank/DDBJ databases">
        <title>Genome Sequences of Twelve Sporeforming Bacillus Species Isolated from Foods.</title>
        <authorList>
            <person name="Berendsen E.M."/>
            <person name="Wells-Bennik M.H."/>
            <person name="Krawcyk A.O."/>
            <person name="De Jong A."/>
            <person name="Holsappel S."/>
            <person name="Eijlander R.T."/>
            <person name="Kuipers O.P."/>
        </authorList>
    </citation>
    <scope>NUCLEOTIDE SEQUENCE [LARGE SCALE GENOMIC DNA]</scope>
    <source>
        <strain evidence="1 2">B4098</strain>
    </source>
</reference>
<evidence type="ECO:0000313" key="2">
    <source>
        <dbReference type="Proteomes" id="UP000075288"/>
    </source>
</evidence>
<accession>A0A150JZ20</accession>
<dbReference type="Proteomes" id="UP000075288">
    <property type="component" value="Unassembled WGS sequence"/>
</dbReference>